<evidence type="ECO:0008006" key="4">
    <source>
        <dbReference type="Google" id="ProtNLM"/>
    </source>
</evidence>
<comment type="caution">
    <text evidence="2">The sequence shown here is derived from an EMBL/GenBank/DDBJ whole genome shotgun (WGS) entry which is preliminary data.</text>
</comment>
<accession>A0ABR1GE43</accession>
<feature type="compositionally biased region" description="Basic residues" evidence="1">
    <location>
        <begin position="341"/>
        <end position="362"/>
    </location>
</feature>
<evidence type="ECO:0000313" key="3">
    <source>
        <dbReference type="Proteomes" id="UP001363151"/>
    </source>
</evidence>
<sequence length="362" mass="39082">MIPMLRVEPLWHCRTKKLKKSSFAAEAAAAAWGGAASPAVARSGCEGLTLASDDNDACGHENLTGFTLMYSQLARGGAALEAAVLARPRPAVVRGAVPQVARGAAPLVLDAVVARALPRPKRGARAAGVELRAVAFDRAPALARATLARGCKWQDGCDERALVELRLRRMERLAASPFGALYLDSDALARARLDGFFAALGESDVAYVSTTTIGKYVRRKTGLDAIFDASALAPGARRYHRDYSHGKSKCRADTKEHYLISRCLEYGTTCPTLADALVAFDGVAASLDRHAPRDKVHVMNMSTGFRLFPLAAFLGKPVPRGMRGVPRSKESFCRTRAVAEKKKKPRVVTRHRSGKKKKKPHV</sequence>
<organism evidence="2 3">
    <name type="scientific">Aureococcus anophagefferens</name>
    <name type="common">Harmful bloom alga</name>
    <dbReference type="NCBI Taxonomy" id="44056"/>
    <lineage>
        <taxon>Eukaryota</taxon>
        <taxon>Sar</taxon>
        <taxon>Stramenopiles</taxon>
        <taxon>Ochrophyta</taxon>
        <taxon>Pelagophyceae</taxon>
        <taxon>Pelagomonadales</taxon>
        <taxon>Pelagomonadaceae</taxon>
        <taxon>Aureococcus</taxon>
    </lineage>
</organism>
<protein>
    <recommendedName>
        <fullName evidence="4">Nucleotide-diphospho-sugar transferase domain-containing protein</fullName>
    </recommendedName>
</protein>
<proteinExistence type="predicted"/>
<evidence type="ECO:0000256" key="1">
    <source>
        <dbReference type="SAM" id="MobiDB-lite"/>
    </source>
</evidence>
<gene>
    <name evidence="2" type="ORF">SO694_00008182</name>
</gene>
<dbReference type="Proteomes" id="UP001363151">
    <property type="component" value="Unassembled WGS sequence"/>
</dbReference>
<dbReference type="EMBL" id="JBBJCI010000032">
    <property type="protein sequence ID" value="KAK7254097.1"/>
    <property type="molecule type" value="Genomic_DNA"/>
</dbReference>
<keyword evidence="3" id="KW-1185">Reference proteome</keyword>
<name>A0ABR1GE43_AURAN</name>
<evidence type="ECO:0000313" key="2">
    <source>
        <dbReference type="EMBL" id="KAK7254097.1"/>
    </source>
</evidence>
<reference evidence="2 3" key="1">
    <citation type="submission" date="2024-03" db="EMBL/GenBank/DDBJ databases">
        <title>Aureococcus anophagefferens CCMP1851 and Kratosvirus quantuckense: Draft genome of a second virus-susceptible host strain in the model system.</title>
        <authorList>
            <person name="Chase E."/>
            <person name="Truchon A.R."/>
            <person name="Schepens W."/>
            <person name="Wilhelm S.W."/>
        </authorList>
    </citation>
    <scope>NUCLEOTIDE SEQUENCE [LARGE SCALE GENOMIC DNA]</scope>
    <source>
        <strain evidence="2 3">CCMP1851</strain>
    </source>
</reference>
<feature type="region of interest" description="Disordered" evidence="1">
    <location>
        <begin position="337"/>
        <end position="362"/>
    </location>
</feature>